<dbReference type="GO" id="GO:0005829">
    <property type="term" value="C:cytosol"/>
    <property type="evidence" value="ECO:0007669"/>
    <property type="project" value="TreeGrafter"/>
</dbReference>
<dbReference type="OrthoDB" id="9761586at2"/>
<accession>A0A285TNN7</accession>
<protein>
    <submittedName>
        <fullName evidence="2">N-methylhydantoinase B</fullName>
    </submittedName>
</protein>
<dbReference type="InterPro" id="IPR045079">
    <property type="entry name" value="Oxoprolinase-like"/>
</dbReference>
<dbReference type="AlphaFoldDB" id="A0A285TNN7"/>
<organism evidence="2 3">
    <name type="scientific">Stappia indica</name>
    <dbReference type="NCBI Taxonomy" id="538381"/>
    <lineage>
        <taxon>Bacteria</taxon>
        <taxon>Pseudomonadati</taxon>
        <taxon>Pseudomonadota</taxon>
        <taxon>Alphaproteobacteria</taxon>
        <taxon>Hyphomicrobiales</taxon>
        <taxon>Stappiaceae</taxon>
        <taxon>Stappia</taxon>
    </lineage>
</organism>
<dbReference type="Proteomes" id="UP000219331">
    <property type="component" value="Unassembled WGS sequence"/>
</dbReference>
<dbReference type="GO" id="GO:0006749">
    <property type="term" value="P:glutathione metabolic process"/>
    <property type="evidence" value="ECO:0007669"/>
    <property type="project" value="TreeGrafter"/>
</dbReference>
<feature type="domain" description="Hydantoinase B/oxoprolinase" evidence="1">
    <location>
        <begin position="5"/>
        <end position="513"/>
    </location>
</feature>
<dbReference type="PANTHER" id="PTHR11365:SF23">
    <property type="entry name" value="HYPOTHETICAL 5-OXOPROLINASE (EUROFUNG)-RELATED"/>
    <property type="match status" value="1"/>
</dbReference>
<dbReference type="EMBL" id="OBML01000013">
    <property type="protein sequence ID" value="SOC23761.1"/>
    <property type="molecule type" value="Genomic_DNA"/>
</dbReference>
<gene>
    <name evidence="2" type="ORF">SAMN05421512_11365</name>
</gene>
<dbReference type="STRING" id="538381.GCA_001696535_00549"/>
<name>A0A285TNN7_9HYPH</name>
<evidence type="ECO:0000313" key="3">
    <source>
        <dbReference type="Proteomes" id="UP000219331"/>
    </source>
</evidence>
<dbReference type="Pfam" id="PF02538">
    <property type="entry name" value="Hydantoinase_B"/>
    <property type="match status" value="1"/>
</dbReference>
<dbReference type="GO" id="GO:0017168">
    <property type="term" value="F:5-oxoprolinase (ATP-hydrolyzing) activity"/>
    <property type="evidence" value="ECO:0007669"/>
    <property type="project" value="TreeGrafter"/>
</dbReference>
<sequence length="545" mass="58364">MSKIDPIAVGIYWDRLISITDEIVNTLVRTSFSTNVRESYDLSCLLFDGRGRMLAQGSYSVPSFTGTAPATLQHMLKRFPPETLSPGDVVITNDPWLGTGHMFDINVMQPIFRNGRIVGYCMSISHLPDIGGRGFSAVAREVYEEGLRLPVLKLIEKGQVSELILELFRCNVRAPEETIGDLMANASATSVGGRMLLEFMDEYGIDDISEIADVIISQSETAIRDELRKIPDGCYENAILVEGVEGTVRLACAVHIADGRARIDFSGSCDAVPSAINVPVCYTHAMACYAIKCLTTPGIPNNLGSVTPVEVTAREGSILNPVHPSPTGGRHVIGHYVAPLVFGALASVMPDRVQADSGMLNLINVQGRNREGREVSSIFFACGGFGALKGIDGAPTTPSPSNMTSIPIEVWERLTSMTVLAKRLLPDSGGPGEFRGGLGQEIVLRNDSPHPLTVSCLSGRTEFPPLGMLGGEPGKLREISINGEVVHPKGRYVLAQGDTMTIHEAGGGGFGDPKQRSRDAVLADVRNGFVSSQAAREIYGVAPAA</sequence>
<keyword evidence="3" id="KW-1185">Reference proteome</keyword>
<dbReference type="InterPro" id="IPR003692">
    <property type="entry name" value="Hydantoinase_B"/>
</dbReference>
<proteinExistence type="predicted"/>
<dbReference type="RefSeq" id="WP_097176291.1">
    <property type="nucleotide sequence ID" value="NZ_OBML01000013.1"/>
</dbReference>
<dbReference type="PANTHER" id="PTHR11365">
    <property type="entry name" value="5-OXOPROLINASE RELATED"/>
    <property type="match status" value="1"/>
</dbReference>
<evidence type="ECO:0000259" key="1">
    <source>
        <dbReference type="Pfam" id="PF02538"/>
    </source>
</evidence>
<evidence type="ECO:0000313" key="2">
    <source>
        <dbReference type="EMBL" id="SOC23761.1"/>
    </source>
</evidence>
<reference evidence="2 3" key="1">
    <citation type="submission" date="2017-08" db="EMBL/GenBank/DDBJ databases">
        <authorList>
            <person name="de Groot N.N."/>
        </authorList>
    </citation>
    <scope>NUCLEOTIDE SEQUENCE [LARGE SCALE GENOMIC DNA]</scope>
    <source>
        <strain evidence="2 3">USBA 352</strain>
    </source>
</reference>